<comment type="caution">
    <text evidence="2">The sequence shown here is derived from an EMBL/GenBank/DDBJ whole genome shotgun (WGS) entry which is preliminary data.</text>
</comment>
<evidence type="ECO:0000313" key="3">
    <source>
        <dbReference type="Proteomes" id="UP000276133"/>
    </source>
</evidence>
<evidence type="ECO:0000313" key="2">
    <source>
        <dbReference type="EMBL" id="RMZ93898.1"/>
    </source>
</evidence>
<protein>
    <submittedName>
        <fullName evidence="2">Uncharacterized protein</fullName>
    </submittedName>
</protein>
<dbReference type="Proteomes" id="UP000276133">
    <property type="component" value="Unassembled WGS sequence"/>
</dbReference>
<dbReference type="AlphaFoldDB" id="A0A3M7P498"/>
<keyword evidence="1" id="KW-0472">Membrane</keyword>
<keyword evidence="1" id="KW-1133">Transmembrane helix</keyword>
<sequence length="127" mass="14672">MAKGSLSDNEIGIEIDNQTNNSNSFKFLLFFCLIFQFTSNSKIGVLVIQIFLMRIYFCFKKTKKYSNITRCFAELLQRLNLGVPLELVKPDQRLNVLNETIPISLKDAWFHSNQDPNLDPSVFYLLA</sequence>
<name>A0A3M7P498_BRAPC</name>
<dbReference type="EMBL" id="REGN01013472">
    <property type="protein sequence ID" value="RMZ93898.1"/>
    <property type="molecule type" value="Genomic_DNA"/>
</dbReference>
<proteinExistence type="predicted"/>
<evidence type="ECO:0000256" key="1">
    <source>
        <dbReference type="SAM" id="Phobius"/>
    </source>
</evidence>
<accession>A0A3M7P498</accession>
<feature type="transmembrane region" description="Helical" evidence="1">
    <location>
        <begin position="27"/>
        <end position="57"/>
    </location>
</feature>
<keyword evidence="3" id="KW-1185">Reference proteome</keyword>
<reference evidence="2 3" key="1">
    <citation type="journal article" date="2018" name="Sci. Rep.">
        <title>Genomic signatures of local adaptation to the degree of environmental predictability in rotifers.</title>
        <authorList>
            <person name="Franch-Gras L."/>
            <person name="Hahn C."/>
            <person name="Garcia-Roger E.M."/>
            <person name="Carmona M.J."/>
            <person name="Serra M."/>
            <person name="Gomez A."/>
        </authorList>
    </citation>
    <scope>NUCLEOTIDE SEQUENCE [LARGE SCALE GENOMIC DNA]</scope>
    <source>
        <strain evidence="2">HYR1</strain>
    </source>
</reference>
<keyword evidence="1" id="KW-0812">Transmembrane</keyword>
<organism evidence="2 3">
    <name type="scientific">Brachionus plicatilis</name>
    <name type="common">Marine rotifer</name>
    <name type="synonym">Brachionus muelleri</name>
    <dbReference type="NCBI Taxonomy" id="10195"/>
    <lineage>
        <taxon>Eukaryota</taxon>
        <taxon>Metazoa</taxon>
        <taxon>Spiralia</taxon>
        <taxon>Gnathifera</taxon>
        <taxon>Rotifera</taxon>
        <taxon>Eurotatoria</taxon>
        <taxon>Monogononta</taxon>
        <taxon>Pseudotrocha</taxon>
        <taxon>Ploima</taxon>
        <taxon>Brachionidae</taxon>
        <taxon>Brachionus</taxon>
    </lineage>
</organism>
<gene>
    <name evidence="2" type="ORF">BpHYR1_009246</name>
</gene>